<gene>
    <name evidence="9" type="ORF">C2S53_006145</name>
</gene>
<evidence type="ECO:0000256" key="5">
    <source>
        <dbReference type="PIRSR" id="PIRSR005739-1"/>
    </source>
</evidence>
<dbReference type="PROSITE" id="PS51683">
    <property type="entry name" value="SAM_OMT_II"/>
    <property type="match status" value="1"/>
</dbReference>
<sequence length="336" mass="37192">MVLEEVAQADADIWKFAFEFITTDVVKTAVELEIQEALAKHGGSISLSDLATAVGFTHDDKLRRIMRFLIHHGIFKKTGDDHYAENALSRLFTRDKMAAFVLLHRTPPHTMSGITPEVLRTGKRPDVKPADGKDTWSDSAYENHMKVFTDAMEAHSRVTTSAIITNHPEIFNGIQSVVDVGGRHGMALECLLKAFPMVRGISFDLPEVVAKAPPRGGVEFVGGSMFESVPKADVVMLMWVLHDWSDSSCVEILKKCREAIPAHGKVIIVDAVVDDDGGDDEYEGGRLVLNMIMMASTVQGKERTLKEFSRILDEAGFTSYTVKNIRTIESVIEAYP</sequence>
<dbReference type="GO" id="GO:0008171">
    <property type="term" value="F:O-methyltransferase activity"/>
    <property type="evidence" value="ECO:0007669"/>
    <property type="project" value="InterPro"/>
</dbReference>
<protein>
    <submittedName>
        <fullName evidence="9">Uncharacterized protein</fullName>
    </submittedName>
</protein>
<name>A0AAD4JIW8_PERFH</name>
<organism evidence="9 10">
    <name type="scientific">Perilla frutescens var. hirtella</name>
    <name type="common">Perilla citriodora</name>
    <name type="synonym">Perilla setoyensis</name>
    <dbReference type="NCBI Taxonomy" id="608512"/>
    <lineage>
        <taxon>Eukaryota</taxon>
        <taxon>Viridiplantae</taxon>
        <taxon>Streptophyta</taxon>
        <taxon>Embryophyta</taxon>
        <taxon>Tracheophyta</taxon>
        <taxon>Spermatophyta</taxon>
        <taxon>Magnoliopsida</taxon>
        <taxon>eudicotyledons</taxon>
        <taxon>Gunneridae</taxon>
        <taxon>Pentapetalae</taxon>
        <taxon>asterids</taxon>
        <taxon>lamiids</taxon>
        <taxon>Lamiales</taxon>
        <taxon>Lamiaceae</taxon>
        <taxon>Nepetoideae</taxon>
        <taxon>Elsholtzieae</taxon>
        <taxon>Perilla</taxon>
    </lineage>
</organism>
<evidence type="ECO:0000313" key="9">
    <source>
        <dbReference type="EMBL" id="KAH6834622.1"/>
    </source>
</evidence>
<dbReference type="EMBL" id="SDAM02000045">
    <property type="protein sequence ID" value="KAH6834622.1"/>
    <property type="molecule type" value="Genomic_DNA"/>
</dbReference>
<dbReference type="Pfam" id="PF08100">
    <property type="entry name" value="Dimerisation"/>
    <property type="match status" value="1"/>
</dbReference>
<keyword evidence="1" id="KW-0489">Methyltransferase</keyword>
<feature type="active site" description="Proton acceptor" evidence="5">
    <location>
        <position position="242"/>
    </location>
</feature>
<feature type="region of interest" description="Disordered" evidence="6">
    <location>
        <begin position="113"/>
        <end position="135"/>
    </location>
</feature>
<dbReference type="Gene3D" id="3.40.50.150">
    <property type="entry name" value="Vaccinia Virus protein VP39"/>
    <property type="match status" value="1"/>
</dbReference>
<evidence type="ECO:0000313" key="10">
    <source>
        <dbReference type="Proteomes" id="UP001190926"/>
    </source>
</evidence>
<evidence type="ECO:0000256" key="4">
    <source>
        <dbReference type="ARBA" id="ARBA00034481"/>
    </source>
</evidence>
<dbReference type="Proteomes" id="UP001190926">
    <property type="component" value="Unassembled WGS sequence"/>
</dbReference>
<feature type="compositionally biased region" description="Basic and acidic residues" evidence="6">
    <location>
        <begin position="123"/>
        <end position="135"/>
    </location>
</feature>
<dbReference type="InterPro" id="IPR012967">
    <property type="entry name" value="COMT_dimerisation"/>
</dbReference>
<dbReference type="Pfam" id="PF00891">
    <property type="entry name" value="Methyltransf_2"/>
    <property type="match status" value="1"/>
</dbReference>
<dbReference type="SUPFAM" id="SSF53335">
    <property type="entry name" value="S-adenosyl-L-methionine-dependent methyltransferases"/>
    <property type="match status" value="1"/>
</dbReference>
<dbReference type="AlphaFoldDB" id="A0AAD4JIW8"/>
<dbReference type="InterPro" id="IPR029063">
    <property type="entry name" value="SAM-dependent_MTases_sf"/>
</dbReference>
<evidence type="ECO:0000256" key="3">
    <source>
        <dbReference type="ARBA" id="ARBA00022691"/>
    </source>
</evidence>
<dbReference type="InterPro" id="IPR001077">
    <property type="entry name" value="COMT_C"/>
</dbReference>
<feature type="domain" description="O-methyltransferase C-terminal" evidence="7">
    <location>
        <begin position="142"/>
        <end position="317"/>
    </location>
</feature>
<feature type="domain" description="O-methyltransferase dimerisation" evidence="8">
    <location>
        <begin position="14"/>
        <end position="94"/>
    </location>
</feature>
<dbReference type="InterPro" id="IPR036388">
    <property type="entry name" value="WH-like_DNA-bd_sf"/>
</dbReference>
<evidence type="ECO:0000256" key="6">
    <source>
        <dbReference type="SAM" id="MobiDB-lite"/>
    </source>
</evidence>
<keyword evidence="2" id="KW-0808">Transferase</keyword>
<reference evidence="9 10" key="1">
    <citation type="journal article" date="2021" name="Nat. Commun.">
        <title>Incipient diploidization of the medicinal plant Perilla within 10,000 years.</title>
        <authorList>
            <person name="Zhang Y."/>
            <person name="Shen Q."/>
            <person name="Leng L."/>
            <person name="Zhang D."/>
            <person name="Chen S."/>
            <person name="Shi Y."/>
            <person name="Ning Z."/>
            <person name="Chen S."/>
        </authorList>
    </citation>
    <scope>NUCLEOTIDE SEQUENCE [LARGE SCALE GENOMIC DNA]</scope>
    <source>
        <strain evidence="10">cv. PC099</strain>
    </source>
</reference>
<dbReference type="PANTHER" id="PTHR11746">
    <property type="entry name" value="O-METHYLTRANSFERASE"/>
    <property type="match status" value="1"/>
</dbReference>
<accession>A0AAD4JIW8</accession>
<evidence type="ECO:0000256" key="2">
    <source>
        <dbReference type="ARBA" id="ARBA00022679"/>
    </source>
</evidence>
<dbReference type="InterPro" id="IPR036390">
    <property type="entry name" value="WH_DNA-bd_sf"/>
</dbReference>
<comment type="caution">
    <text evidence="9">The sequence shown here is derived from an EMBL/GenBank/DDBJ whole genome shotgun (WGS) entry which is preliminary data.</text>
</comment>
<evidence type="ECO:0000256" key="1">
    <source>
        <dbReference type="ARBA" id="ARBA00022603"/>
    </source>
</evidence>
<dbReference type="InterPro" id="IPR016461">
    <property type="entry name" value="COMT-like"/>
</dbReference>
<keyword evidence="10" id="KW-1185">Reference proteome</keyword>
<dbReference type="PIRSF" id="PIRSF005739">
    <property type="entry name" value="O-mtase"/>
    <property type="match status" value="1"/>
</dbReference>
<comment type="similarity">
    <text evidence="4">Belongs to the class I-like SAM-binding methyltransferase superfamily. Cation-independent O-methyltransferase family. COMT subfamily.</text>
</comment>
<evidence type="ECO:0000259" key="7">
    <source>
        <dbReference type="Pfam" id="PF00891"/>
    </source>
</evidence>
<dbReference type="Gene3D" id="1.10.10.10">
    <property type="entry name" value="Winged helix-like DNA-binding domain superfamily/Winged helix DNA-binding domain"/>
    <property type="match status" value="1"/>
</dbReference>
<evidence type="ECO:0000259" key="8">
    <source>
        <dbReference type="Pfam" id="PF08100"/>
    </source>
</evidence>
<dbReference type="GO" id="GO:0046983">
    <property type="term" value="F:protein dimerization activity"/>
    <property type="evidence" value="ECO:0007669"/>
    <property type="project" value="InterPro"/>
</dbReference>
<proteinExistence type="inferred from homology"/>
<dbReference type="SUPFAM" id="SSF46785">
    <property type="entry name" value="Winged helix' DNA-binding domain"/>
    <property type="match status" value="1"/>
</dbReference>
<keyword evidence="3" id="KW-0949">S-adenosyl-L-methionine</keyword>
<dbReference type="GO" id="GO:0032259">
    <property type="term" value="P:methylation"/>
    <property type="evidence" value="ECO:0007669"/>
    <property type="project" value="UniProtKB-KW"/>
</dbReference>